<dbReference type="GeneID" id="27349266"/>
<dbReference type="VEuPathDB" id="FungiDB:PV07_10072"/>
<accession>A0A0D2BYZ1</accession>
<keyword evidence="3" id="KW-1185">Reference proteome</keyword>
<organism evidence="2 3">
    <name type="scientific">Cladophialophora immunda</name>
    <dbReference type="NCBI Taxonomy" id="569365"/>
    <lineage>
        <taxon>Eukaryota</taxon>
        <taxon>Fungi</taxon>
        <taxon>Dikarya</taxon>
        <taxon>Ascomycota</taxon>
        <taxon>Pezizomycotina</taxon>
        <taxon>Eurotiomycetes</taxon>
        <taxon>Chaetothyriomycetidae</taxon>
        <taxon>Chaetothyriales</taxon>
        <taxon>Herpotrichiellaceae</taxon>
        <taxon>Cladophialophora</taxon>
    </lineage>
</organism>
<evidence type="ECO:0000313" key="2">
    <source>
        <dbReference type="EMBL" id="KIW24353.1"/>
    </source>
</evidence>
<dbReference type="AlphaFoldDB" id="A0A0D2BYZ1"/>
<gene>
    <name evidence="2" type="ORF">PV07_10072</name>
</gene>
<feature type="compositionally biased region" description="Basic and acidic residues" evidence="1">
    <location>
        <begin position="57"/>
        <end position="66"/>
    </location>
</feature>
<dbReference type="STRING" id="569365.A0A0D2BYZ1"/>
<dbReference type="EMBL" id="KN847045">
    <property type="protein sequence ID" value="KIW24353.1"/>
    <property type="molecule type" value="Genomic_DNA"/>
</dbReference>
<dbReference type="Proteomes" id="UP000054466">
    <property type="component" value="Unassembled WGS sequence"/>
</dbReference>
<reference evidence="2 3" key="1">
    <citation type="submission" date="2015-01" db="EMBL/GenBank/DDBJ databases">
        <title>The Genome Sequence of Cladophialophora immunda CBS83496.</title>
        <authorList>
            <consortium name="The Broad Institute Genomics Platform"/>
            <person name="Cuomo C."/>
            <person name="de Hoog S."/>
            <person name="Gorbushina A."/>
            <person name="Stielow B."/>
            <person name="Teixiera M."/>
            <person name="Abouelleil A."/>
            <person name="Chapman S.B."/>
            <person name="Priest M."/>
            <person name="Young S.K."/>
            <person name="Wortman J."/>
            <person name="Nusbaum C."/>
            <person name="Birren B."/>
        </authorList>
    </citation>
    <scope>NUCLEOTIDE SEQUENCE [LARGE SCALE GENOMIC DNA]</scope>
    <source>
        <strain evidence="2 3">CBS 83496</strain>
    </source>
</reference>
<proteinExistence type="predicted"/>
<sequence>MSSPSEKNDDISEQFRRVVDKMCIASILNGDNQGPDQSLEDHTSQYNDSQSTDEDLESRHSTEYRASETSPGGSIESMMAGRKRRRPRSPCKKYELEQKYFIWYHRIDLEQEWDDIEKAFHRQFGDLRKKGGLQCKFYRVLEESNVAKVREQAKSGHRDRRGKIDKFGVVQRTTQRFLWMRPEDQSRPPLPCFIKRDGCGDPTCEICARAQKT</sequence>
<protein>
    <submittedName>
        <fullName evidence="2">Uncharacterized protein</fullName>
    </submittedName>
</protein>
<evidence type="ECO:0000313" key="3">
    <source>
        <dbReference type="Proteomes" id="UP000054466"/>
    </source>
</evidence>
<dbReference type="HOGENOM" id="CLU_118720_0_0_1"/>
<dbReference type="RefSeq" id="XP_016244569.1">
    <property type="nucleotide sequence ID" value="XM_016397378.1"/>
</dbReference>
<feature type="region of interest" description="Disordered" evidence="1">
    <location>
        <begin position="27"/>
        <end position="90"/>
    </location>
</feature>
<name>A0A0D2BYZ1_9EURO</name>
<dbReference type="OrthoDB" id="6255506at2759"/>
<feature type="compositionally biased region" description="Basic residues" evidence="1">
    <location>
        <begin position="81"/>
        <end position="90"/>
    </location>
</feature>
<evidence type="ECO:0000256" key="1">
    <source>
        <dbReference type="SAM" id="MobiDB-lite"/>
    </source>
</evidence>